<organism evidence="2 3">
    <name type="scientific">Acrobeloides nanus</name>
    <dbReference type="NCBI Taxonomy" id="290746"/>
    <lineage>
        <taxon>Eukaryota</taxon>
        <taxon>Metazoa</taxon>
        <taxon>Ecdysozoa</taxon>
        <taxon>Nematoda</taxon>
        <taxon>Chromadorea</taxon>
        <taxon>Rhabditida</taxon>
        <taxon>Tylenchina</taxon>
        <taxon>Cephalobomorpha</taxon>
        <taxon>Cephaloboidea</taxon>
        <taxon>Cephalobidae</taxon>
        <taxon>Acrobeloides</taxon>
    </lineage>
</organism>
<dbReference type="Proteomes" id="UP000887540">
    <property type="component" value="Unplaced"/>
</dbReference>
<keyword evidence="1" id="KW-1133">Transmembrane helix</keyword>
<name>A0A914CXX4_9BILA</name>
<evidence type="ECO:0000256" key="1">
    <source>
        <dbReference type="SAM" id="Phobius"/>
    </source>
</evidence>
<protein>
    <submittedName>
        <fullName evidence="3">Uncharacterized protein</fullName>
    </submittedName>
</protein>
<dbReference type="AlphaFoldDB" id="A0A914CXX4"/>
<feature type="transmembrane region" description="Helical" evidence="1">
    <location>
        <begin position="20"/>
        <end position="42"/>
    </location>
</feature>
<evidence type="ECO:0000313" key="2">
    <source>
        <dbReference type="Proteomes" id="UP000887540"/>
    </source>
</evidence>
<sequence length="155" mass="18039">MCDTFYNCYVSIKQAEIRLMLFALIMFLLQLLYGVVQIMFYVNGILKASWSWPVLYPVQKYLLDLILLSPPWSTKYEALLNKLDWKPFSQIAMEHRAILIFKHMKGRNRFPANAIAHTTPTLRRSTRADHGLELTMPVFSFKSIHSSSLNVARNI</sequence>
<keyword evidence="2" id="KW-1185">Reference proteome</keyword>
<proteinExistence type="predicted"/>
<keyword evidence="1" id="KW-0472">Membrane</keyword>
<dbReference type="WBParaSite" id="ACRNAN_scaffold15092.g14208.t1">
    <property type="protein sequence ID" value="ACRNAN_scaffold15092.g14208.t1"/>
    <property type="gene ID" value="ACRNAN_scaffold15092.g14208"/>
</dbReference>
<reference evidence="3" key="1">
    <citation type="submission" date="2022-11" db="UniProtKB">
        <authorList>
            <consortium name="WormBaseParasite"/>
        </authorList>
    </citation>
    <scope>IDENTIFICATION</scope>
</reference>
<evidence type="ECO:0000313" key="3">
    <source>
        <dbReference type="WBParaSite" id="ACRNAN_scaffold15092.g14208.t1"/>
    </source>
</evidence>
<keyword evidence="1" id="KW-0812">Transmembrane</keyword>
<accession>A0A914CXX4</accession>